<dbReference type="Proteomes" id="UP000813385">
    <property type="component" value="Unassembled WGS sequence"/>
</dbReference>
<gene>
    <name evidence="1" type="ORF">B0T11DRAFT_295730</name>
</gene>
<accession>A0A8K0TIZ3</accession>
<reference evidence="1" key="1">
    <citation type="journal article" date="2021" name="Nat. Commun.">
        <title>Genetic determinants of endophytism in the Arabidopsis root mycobiome.</title>
        <authorList>
            <person name="Mesny F."/>
            <person name="Miyauchi S."/>
            <person name="Thiergart T."/>
            <person name="Pickel B."/>
            <person name="Atanasova L."/>
            <person name="Karlsson M."/>
            <person name="Huettel B."/>
            <person name="Barry K.W."/>
            <person name="Haridas S."/>
            <person name="Chen C."/>
            <person name="Bauer D."/>
            <person name="Andreopoulos W."/>
            <person name="Pangilinan J."/>
            <person name="LaButti K."/>
            <person name="Riley R."/>
            <person name="Lipzen A."/>
            <person name="Clum A."/>
            <person name="Drula E."/>
            <person name="Henrissat B."/>
            <person name="Kohler A."/>
            <person name="Grigoriev I.V."/>
            <person name="Martin F.M."/>
            <person name="Hacquard S."/>
        </authorList>
    </citation>
    <scope>NUCLEOTIDE SEQUENCE</scope>
    <source>
        <strain evidence="1">MPI-CAGE-AT-0016</strain>
    </source>
</reference>
<sequence length="219" mass="25937">MSDQQRDCHDGEFLTTEGWGFRVYRLTYKDQALWEDYLEYIEVAIRATIDWRVDEDLWISPDLPPEQQREETELREEAEATKRSFHLCLKEGPELDGCSVEDIREINSNWLLGLKPSTRDMLPFDIRTSNTTDSNAKFSPSYNDDVPVKMMWTGYGIFEGSGWDTDEYEEDEDNFKVWQCLHAYRLPSFYFAVVTGDFSWFDYFVKPPRLNRFNADHID</sequence>
<comment type="caution">
    <text evidence="1">The sequence shown here is derived from an EMBL/GenBank/DDBJ whole genome shotgun (WGS) entry which is preliminary data.</text>
</comment>
<organism evidence="1 2">
    <name type="scientific">Plectosphaerella cucumerina</name>
    <dbReference type="NCBI Taxonomy" id="40658"/>
    <lineage>
        <taxon>Eukaryota</taxon>
        <taxon>Fungi</taxon>
        <taxon>Dikarya</taxon>
        <taxon>Ascomycota</taxon>
        <taxon>Pezizomycotina</taxon>
        <taxon>Sordariomycetes</taxon>
        <taxon>Hypocreomycetidae</taxon>
        <taxon>Glomerellales</taxon>
        <taxon>Plectosphaerellaceae</taxon>
        <taxon>Plectosphaerella</taxon>
    </lineage>
</organism>
<protein>
    <submittedName>
        <fullName evidence="1">Uncharacterized protein</fullName>
    </submittedName>
</protein>
<dbReference type="AlphaFoldDB" id="A0A8K0TIZ3"/>
<dbReference type="OrthoDB" id="4424523at2759"/>
<dbReference type="EMBL" id="JAGPXD010000002">
    <property type="protein sequence ID" value="KAH7368014.1"/>
    <property type="molecule type" value="Genomic_DNA"/>
</dbReference>
<proteinExistence type="predicted"/>
<name>A0A8K0TIZ3_9PEZI</name>
<evidence type="ECO:0000313" key="1">
    <source>
        <dbReference type="EMBL" id="KAH7368014.1"/>
    </source>
</evidence>
<keyword evidence="2" id="KW-1185">Reference proteome</keyword>
<evidence type="ECO:0000313" key="2">
    <source>
        <dbReference type="Proteomes" id="UP000813385"/>
    </source>
</evidence>